<keyword evidence="5" id="KW-1185">Reference proteome</keyword>
<dbReference type="Gene3D" id="2.130.10.10">
    <property type="entry name" value="YVTN repeat-like/Quinoprotein amine dehydrogenase"/>
    <property type="match status" value="2"/>
</dbReference>
<keyword evidence="1" id="KW-0853">WD repeat</keyword>
<feature type="region of interest" description="Disordered" evidence="2">
    <location>
        <begin position="2219"/>
        <end position="2245"/>
    </location>
</feature>
<dbReference type="Pfam" id="PF00400">
    <property type="entry name" value="WD40"/>
    <property type="match status" value="1"/>
</dbReference>
<accession>A0AAV2Z141</accession>
<gene>
    <name evidence="4" type="ORF">N0F65_004077</name>
</gene>
<evidence type="ECO:0000313" key="5">
    <source>
        <dbReference type="Proteomes" id="UP001146120"/>
    </source>
</evidence>
<comment type="caution">
    <text evidence="4">The sequence shown here is derived from an EMBL/GenBank/DDBJ whole genome shotgun (WGS) entry which is preliminary data.</text>
</comment>
<evidence type="ECO:0000256" key="1">
    <source>
        <dbReference type="PROSITE-ProRule" id="PRU00221"/>
    </source>
</evidence>
<protein>
    <recommendedName>
        <fullName evidence="3">RAVE complex protein Rav1 C-terminal domain-containing protein</fullName>
    </recommendedName>
</protein>
<feature type="compositionally biased region" description="Polar residues" evidence="2">
    <location>
        <begin position="2232"/>
        <end position="2245"/>
    </location>
</feature>
<reference evidence="4" key="2">
    <citation type="journal article" date="2023" name="Microbiol Resour">
        <title>Decontamination and Annotation of the Draft Genome Sequence of the Oomycete Lagenidium giganteum ARSEF 373.</title>
        <authorList>
            <person name="Morgan W.R."/>
            <person name="Tartar A."/>
        </authorList>
    </citation>
    <scope>NUCLEOTIDE SEQUENCE</scope>
    <source>
        <strain evidence="4">ARSEF 373</strain>
    </source>
</reference>
<dbReference type="SMART" id="SM00320">
    <property type="entry name" value="WD40"/>
    <property type="match status" value="5"/>
</dbReference>
<feature type="compositionally biased region" description="Basic and acidic residues" evidence="2">
    <location>
        <begin position="120"/>
        <end position="129"/>
    </location>
</feature>
<dbReference type="PROSITE" id="PS50294">
    <property type="entry name" value="WD_REPEATS_REGION"/>
    <property type="match status" value="1"/>
</dbReference>
<sequence length="2549" mass="281454">MVFRVEDSALAVCAPPAHDGRAALRVCNAMLEQNRFLFFANEQLLVVLLENGALGVAGNPRAEAKRPSQLELWQVWNANERIQCVRFNNHKKVARGALALCVEEGRGVLLMPSTSLVPRGDAHDAHDGDDSQAMMRPSSRHVRRSSSILLNRAATNDQVTPQYVKMHLHLQLPTWRESVRWKAEDRRMDRIEWVESGEDLLLIGAGEKITVWKIVDDAVQVYFQRSFALGDPGQSAHLFDASWSGQFLSTAGEFDRIAKVWMMGELAHDGSPVCAFLPHPRSLARLQFVKDQHTFRNRGNGRKCEMLMTLDKNGSVSIWRETVASTRSFVLWKSFSSPDYMLQNEAHYFFDIDQYENAASVSKLKRFGLLDHYWARLPPINAHSISDALLEEENVMAALCMFHYGFGSLDEARRNELYNQRMDGVATINSNLLGNRNGLSADTHAGETFIGGNLPLNQTFSVCLLYGVHENGDLCLFRIEFIPFSGVTPRVALLLLYSGLREHLANAEVYSISSSDYKDRENGSMNFIVEILFQPRSGDSILKFARLKLQAESSSFASMKNPRGAVCYTVQSCDVSDACLSILPAQKSIGEVQSIDVQGFSHLVPQAISTPSIVGPQSVIIANIDHRLELLRPASSLTSLHSRASSPKGLEEASNAVFYNKQNALFFISRGLLHAAQVTETRVPGAPTGSITFALPTTTSAVNVCYEDDTAEIVDELILVDVPARMKREWSASMSYFGASESTRSKDYCLVVGTSTTHSKLVVWVFAFEVTDPTEAMTVDVHPPPAMSLHRKTETTTRGKKFASVASIPIMGPYDAMFGTINTDLHLELWRFPDESELRPETFSNVDVAALIKSTKPPTTGIESLTFNQAQEKYKFRQFCFSQCGRVAVLVDDETTAKTVTKCCIMPVFESSHEEILPLAEDLHGQFLSITWTPPLSSGRHSELIFLTTSSIGAIRFHVEGGITSWSVAWSSSRLSVRPQAISSLQSFPQVLLGLNASITSVRVQDLSGLAWSTSKSVSSNAPNWSDIPAIRFLYHPINLLFLLARGSFTSLEKVLEHIQKHIMEHEKACYMRMMDDTELMSLPLLGLSTLFQHPAGEDSNEWYEERSAVFTAGKGNGPAQGNTASNSGRSAAPLARASDLFSMDFSAPRRYGGEDRADMLFAPPPAPSTTESVPAPVPSKSKLETNELAVFFKEHQSSLTFLAPEEREVFLNVVNGIKAIVKWERDSSKAKDEAALRFQASLLWPCEPEHEQAPVNRAYDPISGEKEEHEPPVEKTELGICSEQVCWAALSDHQTELLQECFPTSMMTWKEMKQMRIPFWLRSATKLAFYTEKVAQAEFTASKDPFRVALFYILLGKTKLLANLFKMGNESRIYELLSNDFSDERWKNAAIKNAYVLKAKQRFELSAAFFLLGGRVQEAVALAEHADPTMVLSFLIARISAKWDLQGDSDSSSSSATEFSMSGLSINTMNFGHQSQIGDSVSTSNDLKAICEDFLRTSMWRKARDCGDIYTTFLVKYFLEGTNAAVQCLLSVPNISMKCVFGVCSGEDYPYSLYWRTFGQSLVGACDLVRYLRGAIRPLSSAAKEQIVCLQTLSHSRLLSMGLNMAAYYQQRDFKPHIQQFTREQPSKAQSHVYAAMRDRILAGIVGLQADYLYFVFERRLQNAILSKSTDDDASFEVTLTAELTACVKHCGCQPDEVTEIRERVFTTVHDHFSCATRTTGLDTLVSHWSVHEGITSFTTPMAGLLENVNEKLSVMTSGDLNRAAPNQLFSKRVDQVAGELLTMATTLLEWLYNYYGKTPSQRNGMSSGEFVRVSTAAVYSIICMCCRYIKSPCCLYRALTIIYPHKGAPPKKMLDDLNQLAMTEVCISCSSILGKAQPSGMLLQDIPILFHVVQMVRKDVELVVAEVKTHRLDLQQSNPALYYSYCQYWTLLLTLSVNAMPSHVAKIAVEGISPACSAGILGRKLMQIWTTYNSNLCKYSSRHLLCEMADSYFRPLTSGGADSKGSNTPQGASGSPVLSPSTSSGPSVASPQGRDSTENRQLLHCTCDRCPWLIIMKLLMDKNEFLLRVNAQLDCCSEKLKDEINWGRLPDFPYRKAALTRSQRILLSAAAGKGATPRTSDLADLLERRMQAPTAKLKVECIYRSEVSIKSLCFNRATDSSEMVLCSSKGICRTACVDYSDGSKFQFKGMYANPHIIPEQAPTPDPPRRKTTVTAPVSLGGGNLGNTSGMQNNSGLSNASASTSDAKVPTFKPTAVRSHPYLPLFVSGNHKGKVHLWSYDSLSAVCSFETKSVVATHPLSPTTSARRDVKKIQFDNLGQQMGAVDTFGKLFVWKFGHLDREVCYREIDCHDKGAKSLTFVNSGTCLATVGSSSDKRSVCVWDLLLPASKAMISAPLCHPAGAASVVFSSAHQLLISGGEGGSISVFDVRQRRVLHTVSNAHETAITTLELHPGGHCVLSGSASGDIKIWSLPIFREVVAINKVHAKPSFLGGTASNLLGDAASNMAINVTSLSWGVTDAVATDDYFYTSGTDGSIQRCKVPSLGSIF</sequence>
<feature type="compositionally biased region" description="Low complexity" evidence="2">
    <location>
        <begin position="2014"/>
        <end position="2033"/>
    </location>
</feature>
<dbReference type="InterPro" id="IPR052208">
    <property type="entry name" value="DmX-like/RAVE_component"/>
</dbReference>
<feature type="domain" description="RAVE complex protein Rav1 C-terminal" evidence="3">
    <location>
        <begin position="1197"/>
        <end position="1440"/>
    </location>
</feature>
<proteinExistence type="predicted"/>
<evidence type="ECO:0000256" key="2">
    <source>
        <dbReference type="SAM" id="MobiDB-lite"/>
    </source>
</evidence>
<evidence type="ECO:0000313" key="4">
    <source>
        <dbReference type="EMBL" id="DAZ99444.1"/>
    </source>
</evidence>
<dbReference type="GO" id="GO:0043291">
    <property type="term" value="C:RAVE complex"/>
    <property type="evidence" value="ECO:0007669"/>
    <property type="project" value="TreeGrafter"/>
</dbReference>
<evidence type="ECO:0000259" key="3">
    <source>
        <dbReference type="Pfam" id="PF12234"/>
    </source>
</evidence>
<feature type="repeat" description="WD" evidence="1">
    <location>
        <begin position="2440"/>
        <end position="2473"/>
    </location>
</feature>
<dbReference type="GO" id="GO:0007035">
    <property type="term" value="P:vacuolar acidification"/>
    <property type="evidence" value="ECO:0007669"/>
    <property type="project" value="TreeGrafter"/>
</dbReference>
<feature type="region of interest" description="Disordered" evidence="2">
    <location>
        <begin position="119"/>
        <end position="139"/>
    </location>
</feature>
<reference evidence="4" key="1">
    <citation type="submission" date="2022-11" db="EMBL/GenBank/DDBJ databases">
        <authorList>
            <person name="Morgan W.R."/>
            <person name="Tartar A."/>
        </authorList>
    </citation>
    <scope>NUCLEOTIDE SEQUENCE</scope>
    <source>
        <strain evidence="4">ARSEF 373</strain>
    </source>
</reference>
<dbReference type="Pfam" id="PF12234">
    <property type="entry name" value="Rav1p_C"/>
    <property type="match status" value="1"/>
</dbReference>
<dbReference type="PANTHER" id="PTHR13950:SF9">
    <property type="entry name" value="RABCONNECTIN-3A"/>
    <property type="match status" value="1"/>
</dbReference>
<organism evidence="4 5">
    <name type="scientific">Lagenidium giganteum</name>
    <dbReference type="NCBI Taxonomy" id="4803"/>
    <lineage>
        <taxon>Eukaryota</taxon>
        <taxon>Sar</taxon>
        <taxon>Stramenopiles</taxon>
        <taxon>Oomycota</taxon>
        <taxon>Peronosporomycetes</taxon>
        <taxon>Pythiales</taxon>
        <taxon>Pythiaceae</taxon>
    </lineage>
</organism>
<dbReference type="SUPFAM" id="SSF50978">
    <property type="entry name" value="WD40 repeat-like"/>
    <property type="match status" value="1"/>
</dbReference>
<dbReference type="PANTHER" id="PTHR13950">
    <property type="entry name" value="RABCONNECTIN-RELATED"/>
    <property type="match status" value="1"/>
</dbReference>
<name>A0AAV2Z141_9STRA</name>
<dbReference type="InterPro" id="IPR036322">
    <property type="entry name" value="WD40_repeat_dom_sf"/>
</dbReference>
<dbReference type="PROSITE" id="PS50082">
    <property type="entry name" value="WD_REPEATS_2"/>
    <property type="match status" value="1"/>
</dbReference>
<dbReference type="InterPro" id="IPR022033">
    <property type="entry name" value="Rav1p_C"/>
</dbReference>
<dbReference type="InterPro" id="IPR001680">
    <property type="entry name" value="WD40_rpt"/>
</dbReference>
<dbReference type="Proteomes" id="UP001146120">
    <property type="component" value="Unassembled WGS sequence"/>
</dbReference>
<feature type="region of interest" description="Disordered" evidence="2">
    <location>
        <begin position="2002"/>
        <end position="2038"/>
    </location>
</feature>
<dbReference type="EMBL" id="DAKRPA010000083">
    <property type="protein sequence ID" value="DAZ99444.1"/>
    <property type="molecule type" value="Genomic_DNA"/>
</dbReference>
<dbReference type="InterPro" id="IPR015943">
    <property type="entry name" value="WD40/YVTN_repeat-like_dom_sf"/>
</dbReference>